<name>A0ABX3P251_9BACT</name>
<evidence type="ECO:0000313" key="3">
    <source>
        <dbReference type="Proteomes" id="UP000192277"/>
    </source>
</evidence>
<dbReference type="SUPFAM" id="SSF141571">
    <property type="entry name" value="Pentapeptide repeat-like"/>
    <property type="match status" value="1"/>
</dbReference>
<evidence type="ECO:0008006" key="4">
    <source>
        <dbReference type="Google" id="ProtNLM"/>
    </source>
</evidence>
<protein>
    <recommendedName>
        <fullName evidence="4">Pentapeptide repeat protein</fullName>
    </recommendedName>
</protein>
<feature type="transmembrane region" description="Helical" evidence="1">
    <location>
        <begin position="178"/>
        <end position="210"/>
    </location>
</feature>
<organism evidence="2 3">
    <name type="scientific">Niastella koreensis</name>
    <dbReference type="NCBI Taxonomy" id="354356"/>
    <lineage>
        <taxon>Bacteria</taxon>
        <taxon>Pseudomonadati</taxon>
        <taxon>Bacteroidota</taxon>
        <taxon>Chitinophagia</taxon>
        <taxon>Chitinophagales</taxon>
        <taxon>Chitinophagaceae</taxon>
        <taxon>Niastella</taxon>
    </lineage>
</organism>
<dbReference type="InterPro" id="IPR001646">
    <property type="entry name" value="5peptide_repeat"/>
</dbReference>
<keyword evidence="1" id="KW-1133">Transmembrane helix</keyword>
<feature type="transmembrane region" description="Helical" evidence="1">
    <location>
        <begin position="95"/>
        <end position="113"/>
    </location>
</feature>
<accession>A0ABX3P251</accession>
<feature type="transmembrane region" description="Helical" evidence="1">
    <location>
        <begin position="56"/>
        <end position="75"/>
    </location>
</feature>
<evidence type="ECO:0000256" key="1">
    <source>
        <dbReference type="SAM" id="Phobius"/>
    </source>
</evidence>
<gene>
    <name evidence="2" type="ORF">A4D02_22045</name>
</gene>
<sequence length="288" mass="31470">MKDYSNQNLQNATFVDQDLRYSNFSNSDLRGANFSGANLNGVDFTGIKTGITPVKIVWMFLVAMIISLLSGYLAMLGGRTVQALLYSKEEHERTAGTMAIIITILFIGCSWWVGGGHAIRTLIVPIVIFFVLGGLVIYWAGIGTGKGMFFLALSLVLIIIMFITGAVAQAMAGTLSNVLFVVVALSGILFGKSVGGGMGTIVLAVVCAFISRRALSNVQGFHFLHGIALYITGRYGTSFRRTKMANTRFNQSKLRHIDFSYTDVTLINWGNARRINCIIDNRIITDKN</sequence>
<evidence type="ECO:0000313" key="2">
    <source>
        <dbReference type="EMBL" id="OQP53086.1"/>
    </source>
</evidence>
<proteinExistence type="predicted"/>
<dbReference type="EMBL" id="LWBO01000003">
    <property type="protein sequence ID" value="OQP53086.1"/>
    <property type="molecule type" value="Genomic_DNA"/>
</dbReference>
<comment type="caution">
    <text evidence="2">The sequence shown here is derived from an EMBL/GenBank/DDBJ whole genome shotgun (WGS) entry which is preliminary data.</text>
</comment>
<feature type="transmembrane region" description="Helical" evidence="1">
    <location>
        <begin position="148"/>
        <end position="172"/>
    </location>
</feature>
<keyword evidence="3" id="KW-1185">Reference proteome</keyword>
<feature type="transmembrane region" description="Helical" evidence="1">
    <location>
        <begin position="119"/>
        <end position="141"/>
    </location>
</feature>
<dbReference type="Pfam" id="PF00805">
    <property type="entry name" value="Pentapeptide"/>
    <property type="match status" value="1"/>
</dbReference>
<dbReference type="RefSeq" id="WP_014218382.1">
    <property type="nucleotide sequence ID" value="NZ_LWBO01000003.1"/>
</dbReference>
<keyword evidence="1" id="KW-0472">Membrane</keyword>
<dbReference type="Proteomes" id="UP000192277">
    <property type="component" value="Unassembled WGS sequence"/>
</dbReference>
<reference evidence="2 3" key="1">
    <citation type="submission" date="2016-04" db="EMBL/GenBank/DDBJ databases">
        <authorList>
            <person name="Chen L."/>
            <person name="Zhuang W."/>
            <person name="Wang G."/>
        </authorList>
    </citation>
    <scope>NUCLEOTIDE SEQUENCE [LARGE SCALE GENOMIC DNA]</scope>
    <source>
        <strain evidence="3">GR20</strain>
    </source>
</reference>
<keyword evidence="1" id="KW-0812">Transmembrane</keyword>
<dbReference type="Gene3D" id="2.160.20.80">
    <property type="entry name" value="E3 ubiquitin-protein ligase SopA"/>
    <property type="match status" value="1"/>
</dbReference>